<comment type="caution">
    <text evidence="3">The sequence shown here is derived from an EMBL/GenBank/DDBJ whole genome shotgun (WGS) entry which is preliminary data.</text>
</comment>
<evidence type="ECO:0000259" key="2">
    <source>
        <dbReference type="Pfam" id="PF07510"/>
    </source>
</evidence>
<dbReference type="Proteomes" id="UP000256709">
    <property type="component" value="Unassembled WGS sequence"/>
</dbReference>
<organism evidence="3 4">
    <name type="scientific">Subtercola boreus</name>
    <dbReference type="NCBI Taxonomy" id="120213"/>
    <lineage>
        <taxon>Bacteria</taxon>
        <taxon>Bacillati</taxon>
        <taxon>Actinomycetota</taxon>
        <taxon>Actinomycetes</taxon>
        <taxon>Micrococcales</taxon>
        <taxon>Microbacteriaceae</taxon>
        <taxon>Subtercola</taxon>
    </lineage>
</organism>
<name>A0A3E0VA92_9MICO</name>
<dbReference type="OrthoDB" id="9798761at2"/>
<evidence type="ECO:0000313" key="3">
    <source>
        <dbReference type="EMBL" id="RFA06611.1"/>
    </source>
</evidence>
<sequence length="556" mass="63623">MSDIEAHEVPLSKVFSSDYEFTVPDFQRPYSWRPEQATQLLSDLTEALDRNDAEPYFLGSIVLVKDKAAPAAEVIDGQQRLTTITLLLALFRDLTKDPDLVDDFSSMILEPGKKLLGLAAKPRLTLRARDAKFFRDRIQTQGSIPELMEQKPDGLKTDSQKNLQANATAMWEELRKWSETRRFELSSLLMNRTFLVVVSTADLNSAHRIFSVMNSRGLDLSPADIFKAQVIGSLDPSIADAYALKWEDAEESLGRQAFADLFLHIRMIYAKVRADKELLKEFPAQVLNSYLPGRAAAFVDEVLLPYADAFQTIRALNYTSISGAEKVNNWIRRLMRTDNNDWVPVALWAFHHYSDDPLWLDKFLEKLERLATNMLLRRVYSTPRATRYANLLRSLDAGQGLESNQLELSRDETAEGREALRGDIYSQASVRKCVLLRLEEIIANEPGVEFNHKVITVEHVLPQHPKSNSQWNTDFSADEREFWTNRLGNLILLNRRKNSEAQNYDFAEKKSKYFAGEKGVATFALTIQVLQEEHWTPELLESRQETLANKLFDVWS</sequence>
<evidence type="ECO:0000313" key="4">
    <source>
        <dbReference type="Proteomes" id="UP000256709"/>
    </source>
</evidence>
<protein>
    <recommendedName>
        <fullName evidence="5">DUF262 domain-containing protein</fullName>
    </recommendedName>
</protein>
<proteinExistence type="predicted"/>
<dbReference type="PANTHER" id="PTHR35149">
    <property type="entry name" value="SLL5132 PROTEIN"/>
    <property type="match status" value="1"/>
</dbReference>
<reference evidence="3 4" key="1">
    <citation type="submission" date="2017-04" db="EMBL/GenBank/DDBJ databases">
        <title>Comparative genome analysis of Subtercola boreus.</title>
        <authorList>
            <person name="Cho Y.-J."/>
            <person name="Cho A."/>
            <person name="Kim O.-S."/>
            <person name="Lee J.-I."/>
        </authorList>
    </citation>
    <scope>NUCLEOTIDE SEQUENCE [LARGE SCALE GENOMIC DNA]</scope>
    <source>
        <strain evidence="3 4">P27444</strain>
    </source>
</reference>
<feature type="domain" description="GmrSD restriction endonucleases C-terminal" evidence="2">
    <location>
        <begin position="417"/>
        <end position="549"/>
    </location>
</feature>
<dbReference type="RefSeq" id="WP_116284906.1">
    <property type="nucleotide sequence ID" value="NZ_NBXA01000081.1"/>
</dbReference>
<dbReference type="InterPro" id="IPR004919">
    <property type="entry name" value="GmrSD_N"/>
</dbReference>
<evidence type="ECO:0000259" key="1">
    <source>
        <dbReference type="Pfam" id="PF03235"/>
    </source>
</evidence>
<dbReference type="Pfam" id="PF07510">
    <property type="entry name" value="GmrSD_C"/>
    <property type="match status" value="1"/>
</dbReference>
<dbReference type="AlphaFoldDB" id="A0A3E0VA92"/>
<dbReference type="EMBL" id="NBXA01000081">
    <property type="protein sequence ID" value="RFA06611.1"/>
    <property type="molecule type" value="Genomic_DNA"/>
</dbReference>
<dbReference type="PANTHER" id="PTHR35149:SF2">
    <property type="entry name" value="DUF262 DOMAIN-CONTAINING PROTEIN"/>
    <property type="match status" value="1"/>
</dbReference>
<gene>
    <name evidence="3" type="ORF">B7R21_19415</name>
</gene>
<dbReference type="Pfam" id="PF03235">
    <property type="entry name" value="GmrSD_N"/>
    <property type="match status" value="1"/>
</dbReference>
<evidence type="ECO:0008006" key="5">
    <source>
        <dbReference type="Google" id="ProtNLM"/>
    </source>
</evidence>
<feature type="domain" description="GmrSD restriction endonucleases N-terminal" evidence="1">
    <location>
        <begin position="12"/>
        <end position="230"/>
    </location>
</feature>
<accession>A0A3E0VA92</accession>
<dbReference type="InterPro" id="IPR011089">
    <property type="entry name" value="GmrSD_C"/>
</dbReference>